<evidence type="ECO:0000256" key="2">
    <source>
        <dbReference type="ARBA" id="ARBA00022723"/>
    </source>
</evidence>
<dbReference type="Gene3D" id="1.10.150.120">
    <property type="entry name" value="[2Fe-2S]-binding domain"/>
    <property type="match status" value="1"/>
</dbReference>
<evidence type="ECO:0000313" key="7">
    <source>
        <dbReference type="EMBL" id="GGP21634.1"/>
    </source>
</evidence>
<dbReference type="AlphaFoldDB" id="A0A830GWB2"/>
<dbReference type="GO" id="GO:0016491">
    <property type="term" value="F:oxidoreductase activity"/>
    <property type="evidence" value="ECO:0007669"/>
    <property type="project" value="UniProtKB-KW"/>
</dbReference>
<dbReference type="InterPro" id="IPR051452">
    <property type="entry name" value="Diverse_Oxidoreductases"/>
</dbReference>
<dbReference type="SUPFAM" id="SSF54292">
    <property type="entry name" value="2Fe-2S ferredoxin-like"/>
    <property type="match status" value="1"/>
</dbReference>
<dbReference type="InterPro" id="IPR012675">
    <property type="entry name" value="Beta-grasp_dom_sf"/>
</dbReference>
<evidence type="ECO:0000256" key="4">
    <source>
        <dbReference type="ARBA" id="ARBA00023004"/>
    </source>
</evidence>
<evidence type="ECO:0000256" key="1">
    <source>
        <dbReference type="ARBA" id="ARBA00022714"/>
    </source>
</evidence>
<sequence length="161" mass="17757">MSEKVLVKIRVNDVEVVDEVEPRLTLLDFLRDHGYTEVHRGCDEGKCGACTVLLNGKSVKSCLVLAVQADGGSVTTVRGLSRNGELHPIQRAFLEEYAMQCGYCTHGFIMVTYDFLTNVSKEADQELLSESIKNICRCTGYSSIISAVKRASEYLRGGDSK</sequence>
<dbReference type="EMBL" id="BMNL01000003">
    <property type="protein sequence ID" value="GGP21634.1"/>
    <property type="molecule type" value="Genomic_DNA"/>
</dbReference>
<dbReference type="PROSITE" id="PS51085">
    <property type="entry name" value="2FE2S_FER_2"/>
    <property type="match status" value="1"/>
</dbReference>
<keyword evidence="8" id="KW-1185">Reference proteome</keyword>
<evidence type="ECO:0000256" key="5">
    <source>
        <dbReference type="ARBA" id="ARBA00023014"/>
    </source>
</evidence>
<dbReference type="SUPFAM" id="SSF47741">
    <property type="entry name" value="CO dehydrogenase ISP C-domain like"/>
    <property type="match status" value="1"/>
</dbReference>
<dbReference type="InterPro" id="IPR001041">
    <property type="entry name" value="2Fe-2S_ferredoxin-type"/>
</dbReference>
<keyword evidence="3" id="KW-0560">Oxidoreductase</keyword>
<dbReference type="PANTHER" id="PTHR44379">
    <property type="entry name" value="OXIDOREDUCTASE WITH IRON-SULFUR SUBUNIT"/>
    <property type="match status" value="1"/>
</dbReference>
<dbReference type="PROSITE" id="PS00197">
    <property type="entry name" value="2FE2S_FER_1"/>
    <property type="match status" value="1"/>
</dbReference>
<protein>
    <recommendedName>
        <fullName evidence="6">2Fe-2S ferredoxin-type domain-containing protein</fullName>
    </recommendedName>
</protein>
<dbReference type="Pfam" id="PF01799">
    <property type="entry name" value="Fer2_2"/>
    <property type="match status" value="1"/>
</dbReference>
<feature type="domain" description="2Fe-2S ferredoxin-type" evidence="6">
    <location>
        <begin position="5"/>
        <end position="80"/>
    </location>
</feature>
<dbReference type="Pfam" id="PF00111">
    <property type="entry name" value="Fer2"/>
    <property type="match status" value="1"/>
</dbReference>
<dbReference type="InterPro" id="IPR036884">
    <property type="entry name" value="2Fe-2S-bd_dom_sf"/>
</dbReference>
<comment type="caution">
    <text evidence="7">The sequence shown here is derived from an EMBL/GenBank/DDBJ whole genome shotgun (WGS) entry which is preliminary data.</text>
</comment>
<keyword evidence="2" id="KW-0479">Metal-binding</keyword>
<dbReference type="RefSeq" id="WP_162508613.1">
    <property type="nucleotide sequence ID" value="NZ_BMNL01000003.1"/>
</dbReference>
<dbReference type="InterPro" id="IPR006058">
    <property type="entry name" value="2Fe2S_fd_BS"/>
</dbReference>
<dbReference type="InterPro" id="IPR002888">
    <property type="entry name" value="2Fe-2S-bd"/>
</dbReference>
<dbReference type="Gene3D" id="3.10.20.30">
    <property type="match status" value="1"/>
</dbReference>
<dbReference type="Proteomes" id="UP000610960">
    <property type="component" value="Unassembled WGS sequence"/>
</dbReference>
<dbReference type="OrthoDB" id="37184at2157"/>
<reference evidence="7" key="2">
    <citation type="submission" date="2020-09" db="EMBL/GenBank/DDBJ databases">
        <authorList>
            <person name="Sun Q."/>
            <person name="Ohkuma M."/>
        </authorList>
    </citation>
    <scope>NUCLEOTIDE SEQUENCE</scope>
    <source>
        <strain evidence="7">JCM 10088</strain>
    </source>
</reference>
<evidence type="ECO:0000259" key="6">
    <source>
        <dbReference type="PROSITE" id="PS51085"/>
    </source>
</evidence>
<evidence type="ECO:0000313" key="8">
    <source>
        <dbReference type="Proteomes" id="UP000610960"/>
    </source>
</evidence>
<reference evidence="7" key="1">
    <citation type="journal article" date="2014" name="Int. J. Syst. Evol. Microbiol.">
        <title>Complete genome sequence of Corynebacterium casei LMG S-19264T (=DSM 44701T), isolated from a smear-ripened cheese.</title>
        <authorList>
            <consortium name="US DOE Joint Genome Institute (JGI-PGF)"/>
            <person name="Walter F."/>
            <person name="Albersmeier A."/>
            <person name="Kalinowski J."/>
            <person name="Ruckert C."/>
        </authorList>
    </citation>
    <scope>NUCLEOTIDE SEQUENCE</scope>
    <source>
        <strain evidence="7">JCM 10088</strain>
    </source>
</reference>
<name>A0A830GWB2_9CREN</name>
<dbReference type="PANTHER" id="PTHR44379:SF5">
    <property type="entry name" value="OXIDOREDUCTASE WITH IRON-SULFUR SUBUNIT"/>
    <property type="match status" value="1"/>
</dbReference>
<dbReference type="CDD" id="cd00207">
    <property type="entry name" value="fer2"/>
    <property type="match status" value="1"/>
</dbReference>
<dbReference type="GO" id="GO:0046872">
    <property type="term" value="F:metal ion binding"/>
    <property type="evidence" value="ECO:0007669"/>
    <property type="project" value="UniProtKB-KW"/>
</dbReference>
<dbReference type="GO" id="GO:0051537">
    <property type="term" value="F:2 iron, 2 sulfur cluster binding"/>
    <property type="evidence" value="ECO:0007669"/>
    <property type="project" value="UniProtKB-KW"/>
</dbReference>
<gene>
    <name evidence="7" type="ORF">GCM10007981_14240</name>
</gene>
<evidence type="ECO:0000256" key="3">
    <source>
        <dbReference type="ARBA" id="ARBA00023002"/>
    </source>
</evidence>
<organism evidence="7 8">
    <name type="scientific">Thermocladium modestius</name>
    <dbReference type="NCBI Taxonomy" id="62609"/>
    <lineage>
        <taxon>Archaea</taxon>
        <taxon>Thermoproteota</taxon>
        <taxon>Thermoprotei</taxon>
        <taxon>Thermoproteales</taxon>
        <taxon>Thermoproteaceae</taxon>
        <taxon>Thermocladium</taxon>
    </lineage>
</organism>
<keyword evidence="4" id="KW-0408">Iron</keyword>
<dbReference type="InterPro" id="IPR036010">
    <property type="entry name" value="2Fe-2S_ferredoxin-like_sf"/>
</dbReference>
<proteinExistence type="predicted"/>
<keyword evidence="5" id="KW-0411">Iron-sulfur</keyword>
<accession>A0A830GWB2</accession>
<keyword evidence="1" id="KW-0001">2Fe-2S</keyword>